<keyword evidence="6" id="KW-0833">Ubl conjugation pathway</keyword>
<dbReference type="InterPro" id="IPR013083">
    <property type="entry name" value="Znf_RING/FYVE/PHD"/>
</dbReference>
<dbReference type="PANTHER" id="PTHR46463">
    <property type="entry name" value="ZINC FINGER, RING/FYVE/PHD-TYPE"/>
    <property type="match status" value="1"/>
</dbReference>
<evidence type="ECO:0000256" key="4">
    <source>
        <dbReference type="ARBA" id="ARBA00022723"/>
    </source>
</evidence>
<protein>
    <recommendedName>
        <fullName evidence="2">RING-type E3 ubiquitin transferase</fullName>
        <ecNumber evidence="2">2.3.2.27</ecNumber>
    </recommendedName>
</protein>
<dbReference type="EC" id="2.3.2.27" evidence="2"/>
<dbReference type="GO" id="GO:0005829">
    <property type="term" value="C:cytosol"/>
    <property type="evidence" value="ECO:0007669"/>
    <property type="project" value="TreeGrafter"/>
</dbReference>
<dbReference type="GO" id="GO:0008270">
    <property type="term" value="F:zinc ion binding"/>
    <property type="evidence" value="ECO:0007669"/>
    <property type="project" value="UniProtKB-KW"/>
</dbReference>
<dbReference type="EMBL" id="AP020828">
    <property type="protein sequence ID" value="BBN68594.1"/>
    <property type="molecule type" value="Genomic_DNA"/>
</dbReference>
<evidence type="ECO:0000256" key="7">
    <source>
        <dbReference type="ARBA" id="ARBA00022833"/>
    </source>
</evidence>
<feature type="compositionally biased region" description="Polar residues" evidence="9">
    <location>
        <begin position="34"/>
        <end position="59"/>
    </location>
</feature>
<evidence type="ECO:0000256" key="6">
    <source>
        <dbReference type="ARBA" id="ARBA00022786"/>
    </source>
</evidence>
<dbReference type="Gene3D" id="3.30.40.10">
    <property type="entry name" value="Zinc/RING finger domain, C3HC4 (zinc finger)"/>
    <property type="match status" value="1"/>
</dbReference>
<evidence type="ECO:0000256" key="5">
    <source>
        <dbReference type="ARBA" id="ARBA00022771"/>
    </source>
</evidence>
<dbReference type="InterPro" id="IPR001841">
    <property type="entry name" value="Znf_RING"/>
</dbReference>
<keyword evidence="7" id="KW-0862">Zinc</keyword>
<evidence type="ECO:0000256" key="9">
    <source>
        <dbReference type="SAM" id="MobiDB-lite"/>
    </source>
</evidence>
<dbReference type="GO" id="GO:0061630">
    <property type="term" value="F:ubiquitin protein ligase activity"/>
    <property type="evidence" value="ECO:0007669"/>
    <property type="project" value="UniProtKB-EC"/>
</dbReference>
<evidence type="ECO:0000259" key="10">
    <source>
        <dbReference type="PROSITE" id="PS50089"/>
    </source>
</evidence>
<reference evidence="11" key="1">
    <citation type="journal article" date="2019" name="Science">
        <title>Mutation of a bHLH transcription factor allowed almond domestication.</title>
        <authorList>
            <person name="Sanchez-Perez R."/>
            <person name="Pavan S."/>
            <person name="Mazzeo R."/>
            <person name="Moldovan C."/>
            <person name="Aiese Cigliano R."/>
            <person name="Del Cueto J."/>
            <person name="Ricciardi F."/>
            <person name="Lotti C."/>
            <person name="Ricciardi L."/>
            <person name="Dicenta F."/>
            <person name="Lopez-Marques R.L."/>
            <person name="Lindberg Moller B."/>
        </authorList>
    </citation>
    <scope>NUCLEOTIDE SEQUENCE</scope>
</reference>
<proteinExistence type="predicted"/>
<organism evidence="11">
    <name type="scientific">Prunus dulcis</name>
    <name type="common">Almond</name>
    <name type="synonym">Amygdalus dulcis</name>
    <dbReference type="NCBI Taxonomy" id="3755"/>
    <lineage>
        <taxon>Eukaryota</taxon>
        <taxon>Viridiplantae</taxon>
        <taxon>Streptophyta</taxon>
        <taxon>Embryophyta</taxon>
        <taxon>Tracheophyta</taxon>
        <taxon>Spermatophyta</taxon>
        <taxon>Magnoliopsida</taxon>
        <taxon>eudicotyledons</taxon>
        <taxon>Gunneridae</taxon>
        <taxon>Pentapetalae</taxon>
        <taxon>rosids</taxon>
        <taxon>fabids</taxon>
        <taxon>Rosales</taxon>
        <taxon>Rosaceae</taxon>
        <taxon>Amygdaloideae</taxon>
        <taxon>Amygdaleae</taxon>
        <taxon>Prunus</taxon>
    </lineage>
</organism>
<feature type="region of interest" description="Disordered" evidence="9">
    <location>
        <begin position="1"/>
        <end position="66"/>
    </location>
</feature>
<evidence type="ECO:0000256" key="2">
    <source>
        <dbReference type="ARBA" id="ARBA00012483"/>
    </source>
</evidence>
<dbReference type="Pfam" id="PF07893">
    <property type="entry name" value="DUF1668"/>
    <property type="match status" value="1"/>
</dbReference>
<evidence type="ECO:0000313" key="11">
    <source>
        <dbReference type="EMBL" id="BBN68594.1"/>
    </source>
</evidence>
<keyword evidence="3" id="KW-0808">Transferase</keyword>
<name>A0A5H2XNA1_PRUDU</name>
<comment type="catalytic activity">
    <reaction evidence="1">
        <text>S-ubiquitinyl-[E2 ubiquitin-conjugating enzyme]-L-cysteine + [acceptor protein]-L-lysine = [E2 ubiquitin-conjugating enzyme]-L-cysteine + N(6)-ubiquitinyl-[acceptor protein]-L-lysine.</text>
        <dbReference type="EC" id="2.3.2.27"/>
    </reaction>
</comment>
<feature type="compositionally biased region" description="Basic and acidic residues" evidence="9">
    <location>
        <begin position="23"/>
        <end position="33"/>
    </location>
</feature>
<sequence length="829" mass="93876">MRTNQKPYLIAIRMTEQPARQQQKTDQRKKDGSNRQQKGNAGISNSQQKGNAGVSNSHIKGNDGGGMEDLAGRESLYICSMELKKTVVSYVIHVIKLSDLLSSSCSCPNPNSTDGDDEAKSRFCRYFSFRDKCPSCSKGSSELHYLVSMASEDLPGFMGCGVFRSQILFAGGVKPCTPPSSWSFLTYPESFYQRFGPALYEQLHGYDTNHTNTILEVRARDDMSKNFSPKSQPVRFGPPVYKETNGTVEVRALDDMSKNFSPKAQPLLVELKGKLYALSGYFGGECHLNPPYFQVFDPEGRESEWKDLPPPEIFDPDSDHYAGDGVYLSYASMGTRILVSTTPHSPGVLCFDVAKDDPQWETLTAPGPLFSGGPFGFHGTALYVAHDSESFLFTYQYHPDSPSEIVVYRVFDDDSSETITTLQLPVLPFEFDFPYYHKFVHLRGPKVCFIMTSFPRPGLYVCKEAEKMNVVVLTYELTPKMEAVKREVKLVATRFFECDTLRSHNPISHHTHQAHVNCQEKIHAMRRGPCKLHLTSQSPMMPNNRKLCPNIGWFWVHNMNNCREWEVLLLFQKSLYATARSTCCPSVLEEQESLRSHDVAAAALSAGLLVHWDLEASTPDTYRPPPPPLPYDMVFGCSRSTDPDSVRETISCSSFDTSATCGHLGESDCKVLELSKSNEPLVLAKEDEDVCSICREEYETENPKFVTKCEHHLRLCRILEWMERSDACPICDQELGIDHSFELDFQFSDRSMDSKWSIHEVKNKAIQWETRKMNASAILKVVLVCYDSFGQFLKMSLWDAREAHVEPLFSQRETFRILLVSKCVLFEHH</sequence>
<evidence type="ECO:0000256" key="3">
    <source>
        <dbReference type="ARBA" id="ARBA00022679"/>
    </source>
</evidence>
<keyword evidence="5 8" id="KW-0863">Zinc-finger</keyword>
<dbReference type="AlphaFoldDB" id="A0A5H2XNA1"/>
<evidence type="ECO:0000256" key="8">
    <source>
        <dbReference type="PROSITE-ProRule" id="PRU00175"/>
    </source>
</evidence>
<dbReference type="PROSITE" id="PS50089">
    <property type="entry name" value="ZF_RING_2"/>
    <property type="match status" value="1"/>
</dbReference>
<evidence type="ECO:0000256" key="1">
    <source>
        <dbReference type="ARBA" id="ARBA00000900"/>
    </source>
</evidence>
<keyword evidence="4" id="KW-0479">Metal-binding</keyword>
<accession>A0A5H2XNA1</accession>
<dbReference type="SUPFAM" id="SSF57850">
    <property type="entry name" value="RING/U-box"/>
    <property type="match status" value="1"/>
</dbReference>
<dbReference type="PANTHER" id="PTHR46463:SF44">
    <property type="entry name" value="RING_U-BOX SUPERFAMILY PROTEIN"/>
    <property type="match status" value="1"/>
</dbReference>
<dbReference type="InterPro" id="IPR012871">
    <property type="entry name" value="DUF1668_ORYSA"/>
</dbReference>
<gene>
    <name evidence="11" type="ORF">Prudu_491S000100</name>
</gene>
<feature type="domain" description="RING-type" evidence="10">
    <location>
        <begin position="691"/>
        <end position="732"/>
    </location>
</feature>